<evidence type="ECO:0000313" key="2">
    <source>
        <dbReference type="EMBL" id="KHG24481.1"/>
    </source>
</evidence>
<name>A0A0B0PM45_GOSAR</name>
<gene>
    <name evidence="2" type="ORF">F383_08753</name>
</gene>
<organism evidence="2 3">
    <name type="scientific">Gossypium arboreum</name>
    <name type="common">Tree cotton</name>
    <name type="synonym">Gossypium nanking</name>
    <dbReference type="NCBI Taxonomy" id="29729"/>
    <lineage>
        <taxon>Eukaryota</taxon>
        <taxon>Viridiplantae</taxon>
        <taxon>Streptophyta</taxon>
        <taxon>Embryophyta</taxon>
        <taxon>Tracheophyta</taxon>
        <taxon>Spermatophyta</taxon>
        <taxon>Magnoliopsida</taxon>
        <taxon>eudicotyledons</taxon>
        <taxon>Gunneridae</taxon>
        <taxon>Pentapetalae</taxon>
        <taxon>rosids</taxon>
        <taxon>malvids</taxon>
        <taxon>Malvales</taxon>
        <taxon>Malvaceae</taxon>
        <taxon>Malvoideae</taxon>
        <taxon>Gossypium</taxon>
    </lineage>
</organism>
<keyword evidence="1" id="KW-0472">Membrane</keyword>
<dbReference type="Proteomes" id="UP000032142">
    <property type="component" value="Unassembled WGS sequence"/>
</dbReference>
<evidence type="ECO:0000256" key="1">
    <source>
        <dbReference type="SAM" id="Phobius"/>
    </source>
</evidence>
<protein>
    <submittedName>
        <fullName evidence="2">Uncharacterized protein</fullName>
    </submittedName>
</protein>
<reference evidence="3" key="1">
    <citation type="submission" date="2014-09" db="EMBL/GenBank/DDBJ databases">
        <authorList>
            <person name="Mudge J."/>
            <person name="Ramaraj T."/>
            <person name="Lindquist I.E."/>
            <person name="Bharti A.K."/>
            <person name="Sundararajan A."/>
            <person name="Cameron C.T."/>
            <person name="Woodward J.E."/>
            <person name="May G.D."/>
            <person name="Brubaker C."/>
            <person name="Broadhvest J."/>
            <person name="Wilkins T.A."/>
        </authorList>
    </citation>
    <scope>NUCLEOTIDE SEQUENCE</scope>
    <source>
        <strain evidence="3">cv. AKA8401</strain>
    </source>
</reference>
<keyword evidence="1" id="KW-1133">Transmembrane helix</keyword>
<feature type="transmembrane region" description="Helical" evidence="1">
    <location>
        <begin position="12"/>
        <end position="29"/>
    </location>
</feature>
<proteinExistence type="predicted"/>
<accession>A0A0B0PM45</accession>
<sequence length="40" mass="4781">MYILSHAKMANMLYYYIKILSSLYVFYVLEMVDDFGCICD</sequence>
<keyword evidence="3" id="KW-1185">Reference proteome</keyword>
<keyword evidence="1" id="KW-0812">Transmembrane</keyword>
<dbReference type="EMBL" id="KN428947">
    <property type="protein sequence ID" value="KHG24481.1"/>
    <property type="molecule type" value="Genomic_DNA"/>
</dbReference>
<dbReference type="AlphaFoldDB" id="A0A0B0PM45"/>
<evidence type="ECO:0000313" key="3">
    <source>
        <dbReference type="Proteomes" id="UP000032142"/>
    </source>
</evidence>